<keyword evidence="1" id="KW-1133">Transmembrane helix</keyword>
<evidence type="ECO:0000313" key="3">
    <source>
        <dbReference type="Proteomes" id="UP000008021"/>
    </source>
</evidence>
<dbReference type="HOGENOM" id="CLU_2007598_0_0_1"/>
<reference evidence="2" key="1">
    <citation type="submission" date="2015-04" db="UniProtKB">
        <authorList>
            <consortium name="EnsemblPlants"/>
        </authorList>
    </citation>
    <scope>IDENTIFICATION</scope>
</reference>
<dbReference type="EnsemblPlants" id="OMERI08G08360.1">
    <property type="protein sequence ID" value="OMERI08G08360.1"/>
    <property type="gene ID" value="OMERI08G08360"/>
</dbReference>
<name>A0A0E0EJZ8_9ORYZ</name>
<accession>A0A0E0EJZ8</accession>
<sequence length="124" mass="13754">MFTSAKKKKEVDPILKNMEECVCFLSPRGNSVRKVSHLPILALIALIHVLHSWFQIAQITVGIHRTAFEGLIFGCPHLGRCGMQPVVHADDAGLLLYLVLPTLKVCMGEYSTSADGLVGWHKCW</sequence>
<dbReference type="AlphaFoldDB" id="A0A0E0EJZ8"/>
<dbReference type="Proteomes" id="UP000008021">
    <property type="component" value="Chromosome 8"/>
</dbReference>
<feature type="transmembrane region" description="Helical" evidence="1">
    <location>
        <begin position="35"/>
        <end position="54"/>
    </location>
</feature>
<dbReference type="Gramene" id="OMERI08G08360.1">
    <property type="protein sequence ID" value="OMERI08G08360.1"/>
    <property type="gene ID" value="OMERI08G08360"/>
</dbReference>
<evidence type="ECO:0000256" key="1">
    <source>
        <dbReference type="SAM" id="Phobius"/>
    </source>
</evidence>
<keyword evidence="1" id="KW-0812">Transmembrane</keyword>
<keyword evidence="3" id="KW-1185">Reference proteome</keyword>
<protein>
    <submittedName>
        <fullName evidence="2">Uncharacterized protein</fullName>
    </submittedName>
</protein>
<reference evidence="2" key="2">
    <citation type="submission" date="2018-05" db="EMBL/GenBank/DDBJ databases">
        <title>OmerRS3 (Oryza meridionalis Reference Sequence Version 3).</title>
        <authorList>
            <person name="Zhang J."/>
            <person name="Kudrna D."/>
            <person name="Lee S."/>
            <person name="Talag J."/>
            <person name="Welchert J."/>
            <person name="Wing R.A."/>
        </authorList>
    </citation>
    <scope>NUCLEOTIDE SEQUENCE [LARGE SCALE GENOMIC DNA]</scope>
    <source>
        <strain evidence="2">cv. OR44</strain>
    </source>
</reference>
<evidence type="ECO:0000313" key="2">
    <source>
        <dbReference type="EnsemblPlants" id="OMERI08G08360.1"/>
    </source>
</evidence>
<keyword evidence="1" id="KW-0472">Membrane</keyword>
<proteinExistence type="predicted"/>
<organism evidence="2">
    <name type="scientific">Oryza meridionalis</name>
    <dbReference type="NCBI Taxonomy" id="40149"/>
    <lineage>
        <taxon>Eukaryota</taxon>
        <taxon>Viridiplantae</taxon>
        <taxon>Streptophyta</taxon>
        <taxon>Embryophyta</taxon>
        <taxon>Tracheophyta</taxon>
        <taxon>Spermatophyta</taxon>
        <taxon>Magnoliopsida</taxon>
        <taxon>Liliopsida</taxon>
        <taxon>Poales</taxon>
        <taxon>Poaceae</taxon>
        <taxon>BOP clade</taxon>
        <taxon>Oryzoideae</taxon>
        <taxon>Oryzeae</taxon>
        <taxon>Oryzinae</taxon>
        <taxon>Oryza</taxon>
    </lineage>
</organism>